<reference evidence="3" key="1">
    <citation type="journal article" date="2019" name="Int. J. Syst. Evol. Microbiol.">
        <title>The Global Catalogue of Microorganisms (GCM) 10K type strain sequencing project: providing services to taxonomists for standard genome sequencing and annotation.</title>
        <authorList>
            <consortium name="The Broad Institute Genomics Platform"/>
            <consortium name="The Broad Institute Genome Sequencing Center for Infectious Disease"/>
            <person name="Wu L."/>
            <person name="Ma J."/>
        </authorList>
    </citation>
    <scope>NUCLEOTIDE SEQUENCE [LARGE SCALE GENOMIC DNA]</scope>
    <source>
        <strain evidence="3">KCTC 52127</strain>
    </source>
</reference>
<feature type="transmembrane region" description="Helical" evidence="1">
    <location>
        <begin position="57"/>
        <end position="77"/>
    </location>
</feature>
<feature type="transmembrane region" description="Helical" evidence="1">
    <location>
        <begin position="83"/>
        <end position="101"/>
    </location>
</feature>
<dbReference type="Pfam" id="PF06170">
    <property type="entry name" value="DUF983"/>
    <property type="match status" value="1"/>
</dbReference>
<comment type="caution">
    <text evidence="2">The sequence shown here is derived from an EMBL/GenBank/DDBJ whole genome shotgun (WGS) entry which is preliminary data.</text>
</comment>
<organism evidence="2 3">
    <name type="scientific">Pseudotenacibaculum haliotis</name>
    <dbReference type="NCBI Taxonomy" id="1862138"/>
    <lineage>
        <taxon>Bacteria</taxon>
        <taxon>Pseudomonadati</taxon>
        <taxon>Bacteroidota</taxon>
        <taxon>Flavobacteriia</taxon>
        <taxon>Flavobacteriales</taxon>
        <taxon>Flavobacteriaceae</taxon>
        <taxon>Pseudotenacibaculum</taxon>
    </lineage>
</organism>
<sequence>MKPLVALLSNKCPRCNKGKVFENSIFNLFKIGKMKDNCSHCNLTYEKEPGFFFGAMYVSYALNVAESVIVFIVSRFIVNLDWFSSLGLTALMLVVLFGVNFKLSRMIWLYMFSSKK</sequence>
<keyword evidence="3" id="KW-1185">Reference proteome</keyword>
<evidence type="ECO:0000313" key="2">
    <source>
        <dbReference type="EMBL" id="MFD2566715.1"/>
    </source>
</evidence>
<evidence type="ECO:0000256" key="1">
    <source>
        <dbReference type="SAM" id="Phobius"/>
    </source>
</evidence>
<dbReference type="InterPro" id="IPR009325">
    <property type="entry name" value="DUF983"/>
</dbReference>
<keyword evidence="1" id="KW-0812">Transmembrane</keyword>
<keyword evidence="1" id="KW-1133">Transmembrane helix</keyword>
<protein>
    <submittedName>
        <fullName evidence="2">DUF983 domain-containing protein</fullName>
    </submittedName>
</protein>
<keyword evidence="1" id="KW-0472">Membrane</keyword>
<proteinExistence type="predicted"/>
<name>A0ABW5LPL6_9FLAO</name>
<dbReference type="EMBL" id="JBHULH010000001">
    <property type="protein sequence ID" value="MFD2566715.1"/>
    <property type="molecule type" value="Genomic_DNA"/>
</dbReference>
<dbReference type="Proteomes" id="UP001597508">
    <property type="component" value="Unassembled WGS sequence"/>
</dbReference>
<evidence type="ECO:0000313" key="3">
    <source>
        <dbReference type="Proteomes" id="UP001597508"/>
    </source>
</evidence>
<accession>A0ABW5LPL6</accession>
<dbReference type="RefSeq" id="WP_379665420.1">
    <property type="nucleotide sequence ID" value="NZ_JBHULH010000001.1"/>
</dbReference>
<gene>
    <name evidence="2" type="ORF">ACFSRZ_04980</name>
</gene>